<reference evidence="1" key="1">
    <citation type="journal article" date="2014" name="Int. J. Syst. Evol. Microbiol.">
        <title>Complete genome sequence of Corynebacterium casei LMG S-19264T (=DSM 44701T), isolated from a smear-ripened cheese.</title>
        <authorList>
            <consortium name="US DOE Joint Genome Institute (JGI-PGF)"/>
            <person name="Walter F."/>
            <person name="Albersmeier A."/>
            <person name="Kalinowski J."/>
            <person name="Ruckert C."/>
        </authorList>
    </citation>
    <scope>NUCLEOTIDE SEQUENCE</scope>
    <source>
        <strain evidence="1">CGMCC 1.15725</strain>
    </source>
</reference>
<dbReference type="Gene3D" id="3.40.50.410">
    <property type="entry name" value="von Willebrand factor, type A domain"/>
    <property type="match status" value="1"/>
</dbReference>
<organism evidence="1 2">
    <name type="scientific">Aliidongia dinghuensis</name>
    <dbReference type="NCBI Taxonomy" id="1867774"/>
    <lineage>
        <taxon>Bacteria</taxon>
        <taxon>Pseudomonadati</taxon>
        <taxon>Pseudomonadota</taxon>
        <taxon>Alphaproteobacteria</taxon>
        <taxon>Rhodospirillales</taxon>
        <taxon>Dongiaceae</taxon>
        <taxon>Aliidongia</taxon>
    </lineage>
</organism>
<reference evidence="1" key="2">
    <citation type="submission" date="2020-09" db="EMBL/GenBank/DDBJ databases">
        <authorList>
            <person name="Sun Q."/>
            <person name="Zhou Y."/>
        </authorList>
    </citation>
    <scope>NUCLEOTIDE SEQUENCE</scope>
    <source>
        <strain evidence="1">CGMCC 1.15725</strain>
    </source>
</reference>
<evidence type="ECO:0000313" key="1">
    <source>
        <dbReference type="EMBL" id="GGF18598.1"/>
    </source>
</evidence>
<evidence type="ECO:0000313" key="2">
    <source>
        <dbReference type="Proteomes" id="UP000646365"/>
    </source>
</evidence>
<sequence length="238" mass="25339">MRRGLVLILVSLALGLMPGRDWGEDALPTPAVDVALVLAVDVSSSVDEGRFHLQEAGYAAAFRNPTVQAALLSGPEHAIAVAYVQWAGARSQHVALAWRRVDSEAAARDLADRIGAIERLDEGSTSISGAIDFAMTLFQAMPYRAARRILDVSGDGSNNSGRLAYLARDDAVKAGITINGLPILTVEPELDHYYRDNVIGGPDAFMVPATGFDTFATAIAYKLEHEVAARPVKGTPPS</sequence>
<dbReference type="RefSeq" id="WP_229743686.1">
    <property type="nucleotide sequence ID" value="NZ_BMJQ01000006.1"/>
</dbReference>
<keyword evidence="2" id="KW-1185">Reference proteome</keyword>
<dbReference type="AlphaFoldDB" id="A0A8J2YT94"/>
<dbReference type="Proteomes" id="UP000646365">
    <property type="component" value="Unassembled WGS sequence"/>
</dbReference>
<name>A0A8J2YT94_9PROT</name>
<dbReference type="InterPro" id="IPR010607">
    <property type="entry name" value="DUF1194"/>
</dbReference>
<accession>A0A8J2YT94</accession>
<comment type="caution">
    <text evidence="1">The sequence shown here is derived from an EMBL/GenBank/DDBJ whole genome shotgun (WGS) entry which is preliminary data.</text>
</comment>
<dbReference type="EMBL" id="BMJQ01000006">
    <property type="protein sequence ID" value="GGF18598.1"/>
    <property type="molecule type" value="Genomic_DNA"/>
</dbReference>
<gene>
    <name evidence="1" type="ORF">GCM10011611_25600</name>
</gene>
<protein>
    <recommendedName>
        <fullName evidence="3">DUF1194 domain-containing protein</fullName>
    </recommendedName>
</protein>
<dbReference type="SUPFAM" id="SSF53300">
    <property type="entry name" value="vWA-like"/>
    <property type="match status" value="1"/>
</dbReference>
<dbReference type="Pfam" id="PF06707">
    <property type="entry name" value="DUF1194"/>
    <property type="match status" value="1"/>
</dbReference>
<dbReference type="InterPro" id="IPR036465">
    <property type="entry name" value="vWFA_dom_sf"/>
</dbReference>
<evidence type="ECO:0008006" key="3">
    <source>
        <dbReference type="Google" id="ProtNLM"/>
    </source>
</evidence>
<proteinExistence type="predicted"/>